<proteinExistence type="predicted"/>
<dbReference type="HOGENOM" id="CLU_2805645_0_0_6"/>
<dbReference type="AlphaFoldDB" id="A0A0H3DTM9"/>
<dbReference type="Proteomes" id="UP000002230">
    <property type="component" value="Chromosome"/>
</dbReference>
<gene>
    <name evidence="1" type="ordered locus">ETAF_1197</name>
</gene>
<name>A0A0H3DTM9_EDWTF</name>
<dbReference type="KEGG" id="etd:ETAF_1197"/>
<protein>
    <submittedName>
        <fullName evidence="1">Uncharacterized protein</fullName>
    </submittedName>
</protein>
<dbReference type="EMBL" id="CP002154">
    <property type="protein sequence ID" value="ADM41313.1"/>
    <property type="molecule type" value="Genomic_DNA"/>
</dbReference>
<sequence length="67" mass="7882">MLSPPLILLPSSTDSALRRCHFSTSLGRIKNVRRRWKWIAEYYHRSMTETAMYRGKQSSEDPLALRD</sequence>
<keyword evidence="2" id="KW-1185">Reference proteome</keyword>
<reference evidence="2" key="1">
    <citation type="submission" date="2010-08" db="EMBL/GenBank/DDBJ databases">
        <title>Genome comparisons of Edwardsiella bacteria analysed using deep sequencing technology.</title>
        <authorList>
            <person name="van Soest J.J."/>
            <person name="Henkel C.V."/>
            <person name="Jansen H.J."/>
            <person name="van den Hondel C.A.M.J.J."/>
            <person name="Bloemberg G.V."/>
            <person name="Meijer A.H."/>
            <person name="Spaink H.P."/>
        </authorList>
    </citation>
    <scope>NUCLEOTIDE SEQUENCE [LARGE SCALE GENOMIC DNA]</scope>
    <source>
        <strain evidence="2">FL6-60</strain>
    </source>
</reference>
<organism evidence="1 2">
    <name type="scientific">Edwardsiella tarda (strain FL6-60)</name>
    <dbReference type="NCBI Taxonomy" id="718251"/>
    <lineage>
        <taxon>Bacteria</taxon>
        <taxon>Pseudomonadati</taxon>
        <taxon>Pseudomonadota</taxon>
        <taxon>Gammaproteobacteria</taxon>
        <taxon>Enterobacterales</taxon>
        <taxon>Hafniaceae</taxon>
        <taxon>Edwardsiella</taxon>
    </lineage>
</organism>
<evidence type="ECO:0000313" key="1">
    <source>
        <dbReference type="EMBL" id="ADM41313.1"/>
    </source>
</evidence>
<reference evidence="1 2" key="2">
    <citation type="journal article" date="2011" name="BMC Immunol.">
        <title>Comparison of static immersion and intravenous injection systems for exposure of zebrafish embryos to the natural pathogen Edwardsiella tarda.</title>
        <authorList>
            <person name="van Soest J.J."/>
            <person name="Stockhammer O.W."/>
            <person name="Ordas A."/>
            <person name="Bloemberg G.V."/>
            <person name="Spaink H.P."/>
            <person name="Meijer A.H."/>
        </authorList>
    </citation>
    <scope>NUCLEOTIDE SEQUENCE [LARGE SCALE GENOMIC DNA]</scope>
    <source>
        <strain evidence="1 2">FL6-60</strain>
    </source>
</reference>
<evidence type="ECO:0000313" key="2">
    <source>
        <dbReference type="Proteomes" id="UP000002230"/>
    </source>
</evidence>
<accession>A0A0H3DTM9</accession>